<feature type="transmembrane region" description="Helical" evidence="1">
    <location>
        <begin position="53"/>
        <end position="71"/>
    </location>
</feature>
<gene>
    <name evidence="3" type="ORF">RirG_009080</name>
    <name evidence="2" type="ORF">RirG_204000</name>
</gene>
<reference evidence="3 4" key="1">
    <citation type="submission" date="2014-02" db="EMBL/GenBank/DDBJ databases">
        <title>Single nucleus genome sequencing reveals high similarity among nuclei of an endomycorrhizal fungus.</title>
        <authorList>
            <person name="Lin K."/>
            <person name="Geurts R."/>
            <person name="Zhang Z."/>
            <person name="Limpens E."/>
            <person name="Saunders D.G."/>
            <person name="Mu D."/>
            <person name="Pang E."/>
            <person name="Cao H."/>
            <person name="Cha H."/>
            <person name="Lin T."/>
            <person name="Zhou Q."/>
            <person name="Shang Y."/>
            <person name="Li Y."/>
            <person name="Ivanov S."/>
            <person name="Sharma T."/>
            <person name="Velzen R.V."/>
            <person name="Ruijter N.D."/>
            <person name="Aanen D.K."/>
            <person name="Win J."/>
            <person name="Kamoun S."/>
            <person name="Bisseling T."/>
            <person name="Huang S."/>
        </authorList>
    </citation>
    <scope>NUCLEOTIDE SEQUENCE [LARGE SCALE GENOMIC DNA]</scope>
    <source>
        <strain evidence="3">DAOM 197198w</strain>
        <strain evidence="4">DAOM197198w</strain>
    </source>
</reference>
<dbReference type="HOGENOM" id="CLU_1019934_0_0_1"/>
<dbReference type="EMBL" id="JEMT01027242">
    <property type="protein sequence ID" value="EXX57773.1"/>
    <property type="molecule type" value="Genomic_DNA"/>
</dbReference>
<accession>A0A015NI35</accession>
<feature type="transmembrane region" description="Helical" evidence="1">
    <location>
        <begin position="158"/>
        <end position="180"/>
    </location>
</feature>
<keyword evidence="1" id="KW-0812">Transmembrane</keyword>
<feature type="transmembrane region" description="Helical" evidence="1">
    <location>
        <begin position="121"/>
        <end position="138"/>
    </location>
</feature>
<dbReference type="AlphaFoldDB" id="A0A015NI35"/>
<evidence type="ECO:0000313" key="4">
    <source>
        <dbReference type="Proteomes" id="UP000022910"/>
    </source>
</evidence>
<name>A0A015NI35_RHIIW</name>
<keyword evidence="1" id="KW-1133">Transmembrane helix</keyword>
<feature type="transmembrane region" description="Helical" evidence="1">
    <location>
        <begin position="192"/>
        <end position="212"/>
    </location>
</feature>
<evidence type="ECO:0000256" key="1">
    <source>
        <dbReference type="SAM" id="Phobius"/>
    </source>
</evidence>
<proteinExistence type="predicted"/>
<feature type="transmembrane region" description="Helical" evidence="1">
    <location>
        <begin position="83"/>
        <end position="101"/>
    </location>
</feature>
<keyword evidence="4" id="KW-1185">Reference proteome</keyword>
<evidence type="ECO:0000313" key="2">
    <source>
        <dbReference type="EMBL" id="EXX57773.1"/>
    </source>
</evidence>
<organism evidence="3 4">
    <name type="scientific">Rhizophagus irregularis (strain DAOM 197198w)</name>
    <name type="common">Glomus intraradices</name>
    <dbReference type="NCBI Taxonomy" id="1432141"/>
    <lineage>
        <taxon>Eukaryota</taxon>
        <taxon>Fungi</taxon>
        <taxon>Fungi incertae sedis</taxon>
        <taxon>Mucoromycota</taxon>
        <taxon>Glomeromycotina</taxon>
        <taxon>Glomeromycetes</taxon>
        <taxon>Glomerales</taxon>
        <taxon>Glomeraceae</taxon>
        <taxon>Rhizophagus</taxon>
    </lineage>
</organism>
<keyword evidence="1" id="KW-0472">Membrane</keyword>
<sequence>MTDYDPFNDFWGDFITAIGVVVIATRLSEQAANGNVNGANGNRGKKIEAVDDIIIIGSLHALNIYLFFAWWDYEDGTSKALGLIGLILSIIFLFYVLLFHFRETNAGLLLQIRDKINKYRLILILNILFCTVNPNLDIGSYDEFCNMYPYGHCEIDRILRFINITCIIVAWILSLVNKYIDPSYLYYIQRFLTLLFFICAILVQAVGNGYLLSSNLLQTKFTTALATVAVTRLLDVYSKGGSSIFAPIFELK</sequence>
<dbReference type="OrthoDB" id="2305420at2759"/>
<comment type="caution">
    <text evidence="3">The sequence shown here is derived from an EMBL/GenBank/DDBJ whole genome shotgun (WGS) entry which is preliminary data.</text>
</comment>
<dbReference type="Proteomes" id="UP000022910">
    <property type="component" value="Unassembled WGS sequence"/>
</dbReference>
<protein>
    <submittedName>
        <fullName evidence="3">Uncharacterized protein</fullName>
    </submittedName>
</protein>
<evidence type="ECO:0000313" key="3">
    <source>
        <dbReference type="EMBL" id="EXX79078.1"/>
    </source>
</evidence>
<dbReference type="EMBL" id="JEMT01005881">
    <property type="protein sequence ID" value="EXX79078.1"/>
    <property type="molecule type" value="Genomic_DNA"/>
</dbReference>